<keyword evidence="2" id="KW-1185">Reference proteome</keyword>
<organism evidence="1 2">
    <name type="scientific">Lecanicillium saksenae</name>
    <dbReference type="NCBI Taxonomy" id="468837"/>
    <lineage>
        <taxon>Eukaryota</taxon>
        <taxon>Fungi</taxon>
        <taxon>Dikarya</taxon>
        <taxon>Ascomycota</taxon>
        <taxon>Pezizomycotina</taxon>
        <taxon>Sordariomycetes</taxon>
        <taxon>Hypocreomycetidae</taxon>
        <taxon>Hypocreales</taxon>
        <taxon>Cordycipitaceae</taxon>
        <taxon>Lecanicillium</taxon>
    </lineage>
</organism>
<sequence>MMKAVLVSSVALLARAAPGAPPASTLIPHYDLFANGTMAFRTMIDVGNRLAASLNRRAADVCGFDVYIDEGKDYCPNEGYTEYTGFPGACYPYYTADGGGVSSAMFVANGCSKGKNQVVYQDIYDDGADRVCGAPTFSSTFEGPACITTHHFTAGMTVDEDYF</sequence>
<evidence type="ECO:0000313" key="2">
    <source>
        <dbReference type="Proteomes" id="UP001148737"/>
    </source>
</evidence>
<protein>
    <submittedName>
        <fullName evidence="1">Uncharacterized protein</fullName>
    </submittedName>
</protein>
<reference evidence="1" key="1">
    <citation type="submission" date="2022-07" db="EMBL/GenBank/DDBJ databases">
        <title>Genome Sequence of Lecanicillium saksenae.</title>
        <authorList>
            <person name="Buettner E."/>
        </authorList>
    </citation>
    <scope>NUCLEOTIDE SEQUENCE</scope>
    <source>
        <strain evidence="1">VT-O1</strain>
    </source>
</reference>
<dbReference type="Proteomes" id="UP001148737">
    <property type="component" value="Unassembled WGS sequence"/>
</dbReference>
<accession>A0ACC1QLE1</accession>
<name>A0ACC1QLE1_9HYPO</name>
<dbReference type="EMBL" id="JANAKD010001244">
    <property type="protein sequence ID" value="KAJ3481618.1"/>
    <property type="molecule type" value="Genomic_DNA"/>
</dbReference>
<gene>
    <name evidence="1" type="ORF">NLG97_g7776</name>
</gene>
<proteinExistence type="predicted"/>
<comment type="caution">
    <text evidence="1">The sequence shown here is derived from an EMBL/GenBank/DDBJ whole genome shotgun (WGS) entry which is preliminary data.</text>
</comment>
<evidence type="ECO:0000313" key="1">
    <source>
        <dbReference type="EMBL" id="KAJ3481618.1"/>
    </source>
</evidence>